<dbReference type="PANTHER" id="PTHR12305:SF94">
    <property type="entry name" value="PHOSPHATIDYLINOSITOL-3,4,5-TRISPHOSPHATE 3-PHOSPHATASE"/>
    <property type="match status" value="1"/>
</dbReference>
<dbReference type="CDD" id="cd14497">
    <property type="entry name" value="PTP_PTEN-like"/>
    <property type="match status" value="1"/>
</dbReference>
<keyword evidence="7" id="KW-1185">Reference proteome</keyword>
<feature type="compositionally biased region" description="Basic and acidic residues" evidence="2">
    <location>
        <begin position="565"/>
        <end position="584"/>
    </location>
</feature>
<evidence type="ECO:0000313" key="6">
    <source>
        <dbReference type="EMBL" id="GMF16912.1"/>
    </source>
</evidence>
<dbReference type="PROSITE" id="PS51181">
    <property type="entry name" value="PPASE_TENSIN"/>
    <property type="match status" value="1"/>
</dbReference>
<dbReference type="Gene3D" id="3.90.190.10">
    <property type="entry name" value="Protein tyrosine phosphatase superfamily"/>
    <property type="match status" value="1"/>
</dbReference>
<dbReference type="InterPro" id="IPR029021">
    <property type="entry name" value="Prot-tyrosine_phosphatase-like"/>
</dbReference>
<dbReference type="OrthoDB" id="16692at2759"/>
<dbReference type="Pfam" id="PF22784">
    <property type="entry name" value="PTP-SAK"/>
    <property type="match status" value="1"/>
</dbReference>
<dbReference type="InterPro" id="IPR051281">
    <property type="entry name" value="Dual-spec_lipid-protein_phosph"/>
</dbReference>
<organism evidence="6 7">
    <name type="scientific">Phytophthora lilii</name>
    <dbReference type="NCBI Taxonomy" id="2077276"/>
    <lineage>
        <taxon>Eukaryota</taxon>
        <taxon>Sar</taxon>
        <taxon>Stramenopiles</taxon>
        <taxon>Oomycota</taxon>
        <taxon>Peronosporomycetes</taxon>
        <taxon>Peronosporales</taxon>
        <taxon>Peronosporaceae</taxon>
        <taxon>Phytophthora</taxon>
    </lineage>
</organism>
<accession>A0A9W6TNN1</accession>
<dbReference type="EMBL" id="BSXW01000264">
    <property type="protein sequence ID" value="GMF16912.1"/>
    <property type="molecule type" value="Genomic_DNA"/>
</dbReference>
<dbReference type="InterPro" id="IPR057023">
    <property type="entry name" value="PTP-SAK"/>
</dbReference>
<dbReference type="PROSITE" id="PS51182">
    <property type="entry name" value="C2_TENSIN"/>
    <property type="match status" value="1"/>
</dbReference>
<evidence type="ECO:0000259" key="5">
    <source>
        <dbReference type="PROSITE" id="PS51182"/>
    </source>
</evidence>
<evidence type="ECO:0000259" key="4">
    <source>
        <dbReference type="PROSITE" id="PS51181"/>
    </source>
</evidence>
<dbReference type="SMART" id="SM01326">
    <property type="entry name" value="PTEN_C2"/>
    <property type="match status" value="1"/>
</dbReference>
<dbReference type="GO" id="GO:0005829">
    <property type="term" value="C:cytosol"/>
    <property type="evidence" value="ECO:0007669"/>
    <property type="project" value="TreeGrafter"/>
</dbReference>
<dbReference type="PROSITE" id="PS50056">
    <property type="entry name" value="TYR_PHOSPHATASE_2"/>
    <property type="match status" value="1"/>
</dbReference>
<dbReference type="PANTHER" id="PTHR12305">
    <property type="entry name" value="PHOSPHATASE WITH HOMOLOGY TO TENSIN"/>
    <property type="match status" value="1"/>
</dbReference>
<dbReference type="InterPro" id="IPR016130">
    <property type="entry name" value="Tyr_Pase_AS"/>
</dbReference>
<evidence type="ECO:0000259" key="3">
    <source>
        <dbReference type="PROSITE" id="PS50056"/>
    </source>
</evidence>
<feature type="domain" description="C2 tensin-type" evidence="5">
    <location>
        <begin position="316"/>
        <end position="511"/>
    </location>
</feature>
<comment type="caution">
    <text evidence="6">The sequence shown here is derived from an EMBL/GenBank/DDBJ whole genome shotgun (WGS) entry which is preliminary data.</text>
</comment>
<evidence type="ECO:0000256" key="1">
    <source>
        <dbReference type="ARBA" id="ARBA00022801"/>
    </source>
</evidence>
<feature type="region of interest" description="Disordered" evidence="2">
    <location>
        <begin position="534"/>
        <end position="633"/>
    </location>
</feature>
<protein>
    <submittedName>
        <fullName evidence="6">Unnamed protein product</fullName>
    </submittedName>
</protein>
<proteinExistence type="predicted"/>
<feature type="compositionally biased region" description="Basic and acidic residues" evidence="2">
    <location>
        <begin position="607"/>
        <end position="633"/>
    </location>
</feature>
<dbReference type="InterPro" id="IPR000387">
    <property type="entry name" value="Tyr_Pase_dom"/>
</dbReference>
<dbReference type="InterPro" id="IPR029023">
    <property type="entry name" value="Tensin_phosphatase"/>
</dbReference>
<feature type="region of interest" description="Disordered" evidence="2">
    <location>
        <begin position="340"/>
        <end position="377"/>
    </location>
</feature>
<evidence type="ECO:0000313" key="7">
    <source>
        <dbReference type="Proteomes" id="UP001165083"/>
    </source>
</evidence>
<dbReference type="Gene3D" id="2.60.40.1110">
    <property type="match status" value="1"/>
</dbReference>
<sequence>MFKRLSERFPAAASRLEAYAAGHDAKAASPSSDADTAASSSPGAEDKTSPSPPSPSPLFGEEPRSEDHAPATLKASLSERFNSESVSAAAASMMGFVKKAQVAAASAAKEGAVKARKALDAADMDALQRRLSYALDRSTGEVNLELLNFSYITENIVAMGFPNMNLGTNRTLLKDNPIDLVAMYLNSKHGGHYMIWNLSEETYDYAYFDNQVLEFNFPGHPAPPLGLMFKICSSIESWLQADEENLAAVHCLTGKGRTGTVIACYLAWVGRFPNAMESLEYVAEQRHTSVEKLTIPSQRRYIQYFNNVMDGVKPRSSPLLLRRVIINTIPVFGERRVLEPAKKDSSTDDGSETVGVEGESLTPTTAATAEEENDEEELVETIEEGCCPYLQIFKGGKLVFTTTWRDMEDGHGVQWASTSDGSVSFNVNCMLQGDILIRCRHLTDAGERGIFADGEPVVAPKSEGVALNEEDRQAYEDMLHRDEAFWQDIEDRKKRLQKQREEQLKKKKAEAEAKAAAEAAAAAAAETEAKAKAEAEAEAAKKDQAAQKQNSFSISGADEDAGYSSKEKINRKGSWNEEKDKELMSELESLTSGALAKAAQDVSGGDLEEKAVDEAKPTSGKDDSADLSKEFDEMKNLEKELGLQSFSDDLAGLPDGKIDPQLELLDAELKGLEGLSPKAGDGSDDVMNFGADDFEELEEYLSGLTTK</sequence>
<reference evidence="6" key="1">
    <citation type="submission" date="2023-04" db="EMBL/GenBank/DDBJ databases">
        <title>Phytophthora lilii NBRC 32176.</title>
        <authorList>
            <person name="Ichikawa N."/>
            <person name="Sato H."/>
            <person name="Tonouchi N."/>
        </authorList>
    </citation>
    <scope>NUCLEOTIDE SEQUENCE</scope>
    <source>
        <strain evidence="6">NBRC 32176</strain>
    </source>
</reference>
<gene>
    <name evidence="6" type="ORF">Plil01_000610700</name>
</gene>
<feature type="compositionally biased region" description="Low complexity" evidence="2">
    <location>
        <begin position="27"/>
        <end position="41"/>
    </location>
</feature>
<feature type="region of interest" description="Disordered" evidence="2">
    <location>
        <begin position="21"/>
        <end position="69"/>
    </location>
</feature>
<dbReference type="InterPro" id="IPR014020">
    <property type="entry name" value="Tensin_C2-dom"/>
</dbReference>
<name>A0A9W6TNN1_9STRA</name>
<dbReference type="GO" id="GO:0016314">
    <property type="term" value="F:phosphatidylinositol-3,4,5-trisphosphate 3-phosphatase activity"/>
    <property type="evidence" value="ECO:0007669"/>
    <property type="project" value="TreeGrafter"/>
</dbReference>
<evidence type="ECO:0000256" key="2">
    <source>
        <dbReference type="SAM" id="MobiDB-lite"/>
    </source>
</evidence>
<feature type="domain" description="Tyrosine specific protein phosphatases" evidence="3">
    <location>
        <begin position="249"/>
        <end position="291"/>
    </location>
</feature>
<keyword evidence="1" id="KW-0378">Hydrolase</keyword>
<dbReference type="Proteomes" id="UP001165083">
    <property type="component" value="Unassembled WGS sequence"/>
</dbReference>
<dbReference type="PROSITE" id="PS00383">
    <property type="entry name" value="TYR_PHOSPHATASE_1"/>
    <property type="match status" value="1"/>
</dbReference>
<feature type="domain" description="Phosphatase tensin-type" evidence="4">
    <location>
        <begin position="138"/>
        <end position="312"/>
    </location>
</feature>
<dbReference type="AlphaFoldDB" id="A0A9W6TNN1"/>
<feature type="compositionally biased region" description="Basic and acidic residues" evidence="2">
    <location>
        <begin position="534"/>
        <end position="545"/>
    </location>
</feature>
<dbReference type="SUPFAM" id="SSF52799">
    <property type="entry name" value="(Phosphotyrosine protein) phosphatases II"/>
    <property type="match status" value="1"/>
</dbReference>